<comment type="caution">
    <text evidence="1">The sequence shown here is derived from an EMBL/GenBank/DDBJ whole genome shotgun (WGS) entry which is preliminary data.</text>
</comment>
<keyword evidence="2" id="KW-1185">Reference proteome</keyword>
<gene>
    <name evidence="1" type="ORF">CQ394_12760</name>
</gene>
<proteinExistence type="predicted"/>
<dbReference type="AlphaFoldDB" id="A0A2A7ML28"/>
<dbReference type="Proteomes" id="UP000220840">
    <property type="component" value="Unassembled WGS sequence"/>
</dbReference>
<sequence>MKILVVYESNEKSTANHYASLFIDELNRYSNNVISEIHLNSIFFKDLLSIKDILVDKYHSSNPYDWSLNMPTCLEYFHFIASQIENSTLVLFVPSENDTKHERMKFLLDILSNQWMPHKCNKNFHNKIGIILYYLHDASFHKYIKDMKYDLLLWGLKNVMQVELLKYKHMDYDLNLLKITLMANKAYSYSKDLYINKCFFIENLKNNIYFKKNKFKLLLMKAGIMRNLLLSNKL</sequence>
<evidence type="ECO:0000313" key="1">
    <source>
        <dbReference type="EMBL" id="PEG32522.1"/>
    </source>
</evidence>
<dbReference type="RefSeq" id="WP_058296665.1">
    <property type="nucleotide sequence ID" value="NZ_CAMRXB010000043.1"/>
</dbReference>
<name>A0A2A7ML28_9CLOT</name>
<reference evidence="1 2" key="1">
    <citation type="submission" date="2017-10" db="EMBL/GenBank/DDBJ databases">
        <title>Effective Description of Clostridium neonatale sp. nov. linked to necrotizing enterocolitis in neonates and a clarification of species assignable to the genus Clostridium (Prazmowski 1880) emend. Lawson and Rainey 2016.</title>
        <authorList>
            <person name="Bernard K."/>
            <person name="Burdz T."/>
            <person name="Wiebe D."/>
            <person name="Balcewich B."/>
            <person name="Alfa M."/>
            <person name="Bernier A.-M."/>
        </authorList>
    </citation>
    <scope>NUCLEOTIDE SEQUENCE [LARGE SCALE GENOMIC DNA]</scope>
    <source>
        <strain evidence="1 2">LCDC99A005</strain>
    </source>
</reference>
<evidence type="ECO:0008006" key="3">
    <source>
        <dbReference type="Google" id="ProtNLM"/>
    </source>
</evidence>
<protein>
    <recommendedName>
        <fullName evidence="3">Flavodoxin</fullName>
    </recommendedName>
</protein>
<dbReference type="EMBL" id="PDCJ01000001">
    <property type="protein sequence ID" value="PEG32522.1"/>
    <property type="molecule type" value="Genomic_DNA"/>
</dbReference>
<evidence type="ECO:0000313" key="2">
    <source>
        <dbReference type="Proteomes" id="UP000220840"/>
    </source>
</evidence>
<organism evidence="1 2">
    <name type="scientific">Clostridium neonatale</name>
    <dbReference type="NCBI Taxonomy" id="137838"/>
    <lineage>
        <taxon>Bacteria</taxon>
        <taxon>Bacillati</taxon>
        <taxon>Bacillota</taxon>
        <taxon>Clostridia</taxon>
        <taxon>Eubacteriales</taxon>
        <taxon>Clostridiaceae</taxon>
        <taxon>Clostridium</taxon>
    </lineage>
</organism>
<accession>A0A2A7ML28</accession>